<dbReference type="Gene3D" id="1.10.10.10">
    <property type="entry name" value="Winged helix-like DNA-binding domain superfamily/Winged helix DNA-binding domain"/>
    <property type="match status" value="1"/>
</dbReference>
<dbReference type="GO" id="GO:0003677">
    <property type="term" value="F:DNA binding"/>
    <property type="evidence" value="ECO:0007669"/>
    <property type="project" value="UniProtKB-KW"/>
</dbReference>
<keyword evidence="4" id="KW-1185">Reference proteome</keyword>
<dbReference type="SMART" id="SM00347">
    <property type="entry name" value="HTH_MARR"/>
    <property type="match status" value="1"/>
</dbReference>
<dbReference type="PANTHER" id="PTHR33164">
    <property type="entry name" value="TRANSCRIPTIONAL REGULATOR, MARR FAMILY"/>
    <property type="match status" value="1"/>
</dbReference>
<dbReference type="InterPro" id="IPR036390">
    <property type="entry name" value="WH_DNA-bd_sf"/>
</dbReference>
<feature type="region of interest" description="Disordered" evidence="1">
    <location>
        <begin position="163"/>
        <end position="202"/>
    </location>
</feature>
<gene>
    <name evidence="3" type="ORF">ABIC20_006476</name>
</gene>
<organism evidence="3 4">
    <name type="scientific">Methylobacterium radiotolerans</name>
    <dbReference type="NCBI Taxonomy" id="31998"/>
    <lineage>
        <taxon>Bacteria</taxon>
        <taxon>Pseudomonadati</taxon>
        <taxon>Pseudomonadota</taxon>
        <taxon>Alphaproteobacteria</taxon>
        <taxon>Hyphomicrobiales</taxon>
        <taxon>Methylobacteriaceae</taxon>
        <taxon>Methylobacterium</taxon>
    </lineage>
</organism>
<keyword evidence="3" id="KW-0238">DNA-binding</keyword>
<reference evidence="3 4" key="1">
    <citation type="submission" date="2024-06" db="EMBL/GenBank/DDBJ databases">
        <title>Genomics of switchgrass bacterial isolates.</title>
        <authorList>
            <person name="Shade A."/>
        </authorList>
    </citation>
    <scope>NUCLEOTIDE SEQUENCE [LARGE SCALE GENOMIC DNA]</scope>
    <source>
        <strain evidence="3 4">PvP084</strain>
    </source>
</reference>
<dbReference type="Proteomes" id="UP001549119">
    <property type="component" value="Unassembled WGS sequence"/>
</dbReference>
<evidence type="ECO:0000313" key="3">
    <source>
        <dbReference type="EMBL" id="MET3869167.1"/>
    </source>
</evidence>
<sequence>MEPDPPRTAPDRDRTRHALSDLVVAVFRLNGDLLAAGDALVQDLGLTSARWQVLGAIALAPAPLPVAHIARNMGLARQSVQRLVGEMRADGLIRLAPNPHHRRAPLVAMTPRGAEAYRQAMARNALWSDGLTAGLAPEAVEAAAALLQSLQRRIGASHGAIASIAAEARQERPHETPRETPHESPHETPQKTRQETRPETDR</sequence>
<name>A0ABV2NRM0_9HYPH</name>
<dbReference type="Pfam" id="PF12802">
    <property type="entry name" value="MarR_2"/>
    <property type="match status" value="1"/>
</dbReference>
<dbReference type="PROSITE" id="PS50995">
    <property type="entry name" value="HTH_MARR_2"/>
    <property type="match status" value="1"/>
</dbReference>
<dbReference type="InterPro" id="IPR036388">
    <property type="entry name" value="WH-like_DNA-bd_sf"/>
</dbReference>
<accession>A0ABV2NRM0</accession>
<proteinExistence type="predicted"/>
<feature type="compositionally biased region" description="Basic and acidic residues" evidence="1">
    <location>
        <begin position="168"/>
        <end position="202"/>
    </location>
</feature>
<evidence type="ECO:0000259" key="2">
    <source>
        <dbReference type="PROSITE" id="PS50995"/>
    </source>
</evidence>
<dbReference type="InterPro" id="IPR000835">
    <property type="entry name" value="HTH_MarR-typ"/>
</dbReference>
<dbReference type="SUPFAM" id="SSF46785">
    <property type="entry name" value="Winged helix' DNA-binding domain"/>
    <property type="match status" value="1"/>
</dbReference>
<evidence type="ECO:0000256" key="1">
    <source>
        <dbReference type="SAM" id="MobiDB-lite"/>
    </source>
</evidence>
<dbReference type="EMBL" id="JBEPNW010000002">
    <property type="protein sequence ID" value="MET3869167.1"/>
    <property type="molecule type" value="Genomic_DNA"/>
</dbReference>
<protein>
    <submittedName>
        <fullName evidence="3">DNA-binding MarR family transcriptional regulator</fullName>
    </submittedName>
</protein>
<dbReference type="RefSeq" id="WP_029361575.1">
    <property type="nucleotide sequence ID" value="NZ_JAPTHG010000044.1"/>
</dbReference>
<comment type="caution">
    <text evidence="3">The sequence shown here is derived from an EMBL/GenBank/DDBJ whole genome shotgun (WGS) entry which is preliminary data.</text>
</comment>
<feature type="domain" description="HTH marR-type" evidence="2">
    <location>
        <begin position="19"/>
        <end position="152"/>
    </location>
</feature>
<dbReference type="InterPro" id="IPR039422">
    <property type="entry name" value="MarR/SlyA-like"/>
</dbReference>
<evidence type="ECO:0000313" key="4">
    <source>
        <dbReference type="Proteomes" id="UP001549119"/>
    </source>
</evidence>
<dbReference type="PANTHER" id="PTHR33164:SF43">
    <property type="entry name" value="HTH-TYPE TRANSCRIPTIONAL REPRESSOR YETL"/>
    <property type="match status" value="1"/>
</dbReference>